<dbReference type="Proteomes" id="UP001596047">
    <property type="component" value="Unassembled WGS sequence"/>
</dbReference>
<evidence type="ECO:0008006" key="5">
    <source>
        <dbReference type="Google" id="ProtNLM"/>
    </source>
</evidence>
<feature type="transmembrane region" description="Helical" evidence="2">
    <location>
        <begin position="45"/>
        <end position="70"/>
    </location>
</feature>
<comment type="caution">
    <text evidence="3">The sequence shown here is derived from an EMBL/GenBank/DDBJ whole genome shotgun (WGS) entry which is preliminary data.</text>
</comment>
<feature type="region of interest" description="Disordered" evidence="1">
    <location>
        <begin position="1"/>
        <end position="22"/>
    </location>
</feature>
<keyword evidence="2" id="KW-1133">Transmembrane helix</keyword>
<keyword evidence="2" id="KW-0472">Membrane</keyword>
<dbReference type="RefSeq" id="WP_379192739.1">
    <property type="nucleotide sequence ID" value="NZ_JBHSOW010000137.1"/>
</dbReference>
<evidence type="ECO:0000256" key="2">
    <source>
        <dbReference type="SAM" id="Phobius"/>
    </source>
</evidence>
<name>A0ABW0W947_9BACL</name>
<keyword evidence="4" id="KW-1185">Reference proteome</keyword>
<evidence type="ECO:0000256" key="1">
    <source>
        <dbReference type="SAM" id="MobiDB-lite"/>
    </source>
</evidence>
<proteinExistence type="predicted"/>
<sequence>MSENENENKQAGSNYEESFNPQPSGYPPFSPYVEEQRVTQSKLGIASFIIGLISIILFVIGIIIVSTFIMDQNFSNSNSLQREIQDSIEKNDFSTYVPLVLGALMMIASAGISIIGLILGIVGVCSRNKRKVFSILGIVLNVLLPVGVIGLFLTGILLGGQ</sequence>
<reference evidence="4" key="1">
    <citation type="journal article" date="2019" name="Int. J. Syst. Evol. Microbiol.">
        <title>The Global Catalogue of Microorganisms (GCM) 10K type strain sequencing project: providing services to taxonomists for standard genome sequencing and annotation.</title>
        <authorList>
            <consortium name="The Broad Institute Genomics Platform"/>
            <consortium name="The Broad Institute Genome Sequencing Center for Infectious Disease"/>
            <person name="Wu L."/>
            <person name="Ma J."/>
        </authorList>
    </citation>
    <scope>NUCLEOTIDE SEQUENCE [LARGE SCALE GENOMIC DNA]</scope>
    <source>
        <strain evidence="4">CGMCC 1.3240</strain>
    </source>
</reference>
<feature type="transmembrane region" description="Helical" evidence="2">
    <location>
        <begin position="99"/>
        <end position="125"/>
    </location>
</feature>
<feature type="transmembrane region" description="Helical" evidence="2">
    <location>
        <begin position="132"/>
        <end position="158"/>
    </location>
</feature>
<keyword evidence="2" id="KW-0812">Transmembrane</keyword>
<organism evidence="3 4">
    <name type="scientific">Paenibacillus solisilvae</name>
    <dbReference type="NCBI Taxonomy" id="2486751"/>
    <lineage>
        <taxon>Bacteria</taxon>
        <taxon>Bacillati</taxon>
        <taxon>Bacillota</taxon>
        <taxon>Bacilli</taxon>
        <taxon>Bacillales</taxon>
        <taxon>Paenibacillaceae</taxon>
        <taxon>Paenibacillus</taxon>
    </lineage>
</organism>
<evidence type="ECO:0000313" key="3">
    <source>
        <dbReference type="EMBL" id="MFC5653807.1"/>
    </source>
</evidence>
<dbReference type="EMBL" id="JBHSOW010000137">
    <property type="protein sequence ID" value="MFC5653807.1"/>
    <property type="molecule type" value="Genomic_DNA"/>
</dbReference>
<gene>
    <name evidence="3" type="ORF">ACFPYJ_32790</name>
</gene>
<protein>
    <recommendedName>
        <fullName evidence="5">DUF4064 domain-containing protein</fullName>
    </recommendedName>
</protein>
<evidence type="ECO:0000313" key="4">
    <source>
        <dbReference type="Proteomes" id="UP001596047"/>
    </source>
</evidence>
<accession>A0ABW0W947</accession>